<organism evidence="2 3">
    <name type="scientific">Aspergillus luchuensis (strain CBS 106.47)</name>
    <dbReference type="NCBI Taxonomy" id="1137211"/>
    <lineage>
        <taxon>Eukaryota</taxon>
        <taxon>Fungi</taxon>
        <taxon>Dikarya</taxon>
        <taxon>Ascomycota</taxon>
        <taxon>Pezizomycotina</taxon>
        <taxon>Eurotiomycetes</taxon>
        <taxon>Eurotiomycetidae</taxon>
        <taxon>Eurotiales</taxon>
        <taxon>Aspergillaceae</taxon>
        <taxon>Aspergillus</taxon>
        <taxon>Aspergillus subgen. Circumdati</taxon>
    </lineage>
</organism>
<name>A0A1M3TE75_ASPLC</name>
<dbReference type="VEuPathDB" id="FungiDB:ASPFODRAFT_719313"/>
<feature type="region of interest" description="Disordered" evidence="1">
    <location>
        <begin position="1"/>
        <end position="30"/>
    </location>
</feature>
<feature type="non-terminal residue" evidence="2">
    <location>
        <position position="1"/>
    </location>
</feature>
<evidence type="ECO:0000313" key="2">
    <source>
        <dbReference type="EMBL" id="OJZ85055.1"/>
    </source>
</evidence>
<accession>A0A1M3TE75</accession>
<reference evidence="3" key="1">
    <citation type="journal article" date="2017" name="Genome Biol.">
        <title>Comparative genomics reveals high biological diversity and specific adaptations in the industrially and medically important fungal genus Aspergillus.</title>
        <authorList>
            <person name="de Vries R.P."/>
            <person name="Riley R."/>
            <person name="Wiebenga A."/>
            <person name="Aguilar-Osorio G."/>
            <person name="Amillis S."/>
            <person name="Uchima C.A."/>
            <person name="Anderluh G."/>
            <person name="Asadollahi M."/>
            <person name="Askin M."/>
            <person name="Barry K."/>
            <person name="Battaglia E."/>
            <person name="Bayram O."/>
            <person name="Benocci T."/>
            <person name="Braus-Stromeyer S.A."/>
            <person name="Caldana C."/>
            <person name="Canovas D."/>
            <person name="Cerqueira G.C."/>
            <person name="Chen F."/>
            <person name="Chen W."/>
            <person name="Choi C."/>
            <person name="Clum A."/>
            <person name="Dos Santos R.A."/>
            <person name="Damasio A.R."/>
            <person name="Diallinas G."/>
            <person name="Emri T."/>
            <person name="Fekete E."/>
            <person name="Flipphi M."/>
            <person name="Freyberg S."/>
            <person name="Gallo A."/>
            <person name="Gournas C."/>
            <person name="Habgood R."/>
            <person name="Hainaut M."/>
            <person name="Harispe M.L."/>
            <person name="Henrissat B."/>
            <person name="Hilden K.S."/>
            <person name="Hope R."/>
            <person name="Hossain A."/>
            <person name="Karabika E."/>
            <person name="Karaffa L."/>
            <person name="Karanyi Z."/>
            <person name="Krasevec N."/>
            <person name="Kuo A."/>
            <person name="Kusch H."/>
            <person name="LaButti K."/>
            <person name="Lagendijk E.L."/>
            <person name="Lapidus A."/>
            <person name="Levasseur A."/>
            <person name="Lindquist E."/>
            <person name="Lipzen A."/>
            <person name="Logrieco A.F."/>
            <person name="MacCabe A."/>
            <person name="Maekelae M.R."/>
            <person name="Malavazi I."/>
            <person name="Melin P."/>
            <person name="Meyer V."/>
            <person name="Mielnichuk N."/>
            <person name="Miskei M."/>
            <person name="Molnar A.P."/>
            <person name="Mule G."/>
            <person name="Ngan C.Y."/>
            <person name="Orejas M."/>
            <person name="Orosz E."/>
            <person name="Ouedraogo J.P."/>
            <person name="Overkamp K.M."/>
            <person name="Park H.-S."/>
            <person name="Perrone G."/>
            <person name="Piumi F."/>
            <person name="Punt P.J."/>
            <person name="Ram A.F."/>
            <person name="Ramon A."/>
            <person name="Rauscher S."/>
            <person name="Record E."/>
            <person name="Riano-Pachon D.M."/>
            <person name="Robert V."/>
            <person name="Roehrig J."/>
            <person name="Ruller R."/>
            <person name="Salamov A."/>
            <person name="Salih N.S."/>
            <person name="Samson R.A."/>
            <person name="Sandor E."/>
            <person name="Sanguinetti M."/>
            <person name="Schuetze T."/>
            <person name="Sepcic K."/>
            <person name="Shelest E."/>
            <person name="Sherlock G."/>
            <person name="Sophianopoulou V."/>
            <person name="Squina F.M."/>
            <person name="Sun H."/>
            <person name="Susca A."/>
            <person name="Todd R.B."/>
            <person name="Tsang A."/>
            <person name="Unkles S.E."/>
            <person name="van de Wiele N."/>
            <person name="van Rossen-Uffink D."/>
            <person name="Oliveira J.V."/>
            <person name="Vesth T.C."/>
            <person name="Visser J."/>
            <person name="Yu J.-H."/>
            <person name="Zhou M."/>
            <person name="Andersen M.R."/>
            <person name="Archer D.B."/>
            <person name="Baker S.E."/>
            <person name="Benoit I."/>
            <person name="Brakhage A.A."/>
            <person name="Braus G.H."/>
            <person name="Fischer R."/>
            <person name="Frisvad J.C."/>
            <person name="Goldman G.H."/>
            <person name="Houbraken J."/>
            <person name="Oakley B."/>
            <person name="Pocsi I."/>
            <person name="Scazzocchio C."/>
            <person name="Seiboth B."/>
            <person name="vanKuyk P.A."/>
            <person name="Wortman J."/>
            <person name="Dyer P.S."/>
            <person name="Grigoriev I.V."/>
        </authorList>
    </citation>
    <scope>NUCLEOTIDE SEQUENCE [LARGE SCALE GENOMIC DNA]</scope>
    <source>
        <strain evidence="3">CBS 106.47</strain>
    </source>
</reference>
<dbReference type="AlphaFoldDB" id="A0A1M3TE75"/>
<feature type="compositionally biased region" description="Basic and acidic residues" evidence="1">
    <location>
        <begin position="1"/>
        <end position="10"/>
    </location>
</feature>
<sequence length="191" mass="21355">PQCAKGDNREATPNCYGARQEKGRNTRKKRGSRAMWFLKGRDLEREKLLLQEFGTELEIVFEPKPTNCQFREECSGDRFLRPKRSFFGRARKLPDPRVKLVVKPKDTAAVAHLHRHPTSAAKGGEGLLLTPRSAHLSATNTRPLPGLVSPCPQQNPPHYSPGVERTNPPLSFLLCLKNSASCSILPTPSHR</sequence>
<dbReference type="EMBL" id="KV878243">
    <property type="protein sequence ID" value="OJZ85055.1"/>
    <property type="molecule type" value="Genomic_DNA"/>
</dbReference>
<evidence type="ECO:0000256" key="1">
    <source>
        <dbReference type="SAM" id="MobiDB-lite"/>
    </source>
</evidence>
<evidence type="ECO:0000313" key="3">
    <source>
        <dbReference type="Proteomes" id="UP000184063"/>
    </source>
</evidence>
<proteinExistence type="predicted"/>
<gene>
    <name evidence="2" type="ORF">ASPFODRAFT_719313</name>
</gene>
<dbReference type="Proteomes" id="UP000184063">
    <property type="component" value="Unassembled WGS sequence"/>
</dbReference>
<protein>
    <submittedName>
        <fullName evidence="2">Uncharacterized protein</fullName>
    </submittedName>
</protein>